<organism evidence="1">
    <name type="scientific">Lepeophtheirus salmonis</name>
    <name type="common">Salmon louse</name>
    <name type="synonym">Caligus salmonis</name>
    <dbReference type="NCBI Taxonomy" id="72036"/>
    <lineage>
        <taxon>Eukaryota</taxon>
        <taxon>Metazoa</taxon>
        <taxon>Ecdysozoa</taxon>
        <taxon>Arthropoda</taxon>
        <taxon>Crustacea</taxon>
        <taxon>Multicrustacea</taxon>
        <taxon>Hexanauplia</taxon>
        <taxon>Copepoda</taxon>
        <taxon>Siphonostomatoida</taxon>
        <taxon>Caligidae</taxon>
        <taxon>Lepeophtheirus</taxon>
    </lineage>
</organism>
<reference evidence="1" key="1">
    <citation type="submission" date="2014-05" db="EMBL/GenBank/DDBJ databases">
        <authorList>
            <person name="Chronopoulou M."/>
        </authorList>
    </citation>
    <scope>NUCLEOTIDE SEQUENCE</scope>
    <source>
        <tissue evidence="1">Whole organism</tissue>
    </source>
</reference>
<evidence type="ECO:0000313" key="1">
    <source>
        <dbReference type="EMBL" id="CDW26565.1"/>
    </source>
</evidence>
<feature type="non-terminal residue" evidence="1">
    <location>
        <position position="1"/>
    </location>
</feature>
<feature type="non-terminal residue" evidence="1">
    <location>
        <position position="116"/>
    </location>
</feature>
<accession>A0A0K2TL82</accession>
<dbReference type="AlphaFoldDB" id="A0A0K2TL82"/>
<name>A0A0K2TL82_LEPSM</name>
<proteinExistence type="predicted"/>
<sequence>NNSSTGFPTQNGNETQQEILSSILSPDGNKSLPFSFLNSNETNVKKLILQNLLPSSDSERDQELNVFKEIVLGQDETTTEKDMGNITEILKKNPVDFKSLSGADFSSHILGRMQKS</sequence>
<protein>
    <submittedName>
        <fullName evidence="1">Uncharacterized protein</fullName>
    </submittedName>
</protein>
<dbReference type="EMBL" id="HACA01009204">
    <property type="protein sequence ID" value="CDW26565.1"/>
    <property type="molecule type" value="Transcribed_RNA"/>
</dbReference>